<evidence type="ECO:0000313" key="1">
    <source>
        <dbReference type="EMBL" id="PWN54248.1"/>
    </source>
</evidence>
<organism evidence="1 2">
    <name type="scientific">Violaceomyces palustris</name>
    <dbReference type="NCBI Taxonomy" id="1673888"/>
    <lineage>
        <taxon>Eukaryota</taxon>
        <taxon>Fungi</taxon>
        <taxon>Dikarya</taxon>
        <taxon>Basidiomycota</taxon>
        <taxon>Ustilaginomycotina</taxon>
        <taxon>Ustilaginomycetes</taxon>
        <taxon>Violaceomycetales</taxon>
        <taxon>Violaceomycetaceae</taxon>
        <taxon>Violaceomyces</taxon>
    </lineage>
</organism>
<reference evidence="1 2" key="1">
    <citation type="journal article" date="2018" name="Mol. Biol. Evol.">
        <title>Broad Genomic Sampling Reveals a Smut Pathogenic Ancestry of the Fungal Clade Ustilaginomycotina.</title>
        <authorList>
            <person name="Kijpornyongpan T."/>
            <person name="Mondo S.J."/>
            <person name="Barry K."/>
            <person name="Sandor L."/>
            <person name="Lee J."/>
            <person name="Lipzen A."/>
            <person name="Pangilinan J."/>
            <person name="LaButti K."/>
            <person name="Hainaut M."/>
            <person name="Henrissat B."/>
            <person name="Grigoriev I.V."/>
            <person name="Spatafora J.W."/>
            <person name="Aime M.C."/>
        </authorList>
    </citation>
    <scope>NUCLEOTIDE SEQUENCE [LARGE SCALE GENOMIC DNA]</scope>
    <source>
        <strain evidence="1 2">SA 807</strain>
    </source>
</reference>
<proteinExistence type="predicted"/>
<accession>A0ACD0P7W0</accession>
<name>A0ACD0P7W0_9BASI</name>
<dbReference type="EMBL" id="KZ819690">
    <property type="protein sequence ID" value="PWN54248.1"/>
    <property type="molecule type" value="Genomic_DNA"/>
</dbReference>
<sequence length="257" mass="29639">MSFLRLATIFVLGAMLTWMASATLPERGETIRDFGKLITKLEKDFKGRSKDLIKGASEVRGDTFFGSFQVQPNPSLFTRNPEEFNLIRDHVRAFNVEMEGKYSPSPRIELREVREGVYELYSRNMDKWTKFKLTGVRRGQTHKPYLQIVTIPLKESVMGWLALSQINENIRYFEVVGSKEMHVHFDPSVDLEKLRLEAEKAARRSQIAMSVEETAEEPKRPLLKIFGGVPEEYQDSEELPSAESQVFDMPWRFASPV</sequence>
<evidence type="ECO:0000313" key="2">
    <source>
        <dbReference type="Proteomes" id="UP000245626"/>
    </source>
</evidence>
<gene>
    <name evidence="1" type="ORF">IE53DRAFT_383161</name>
</gene>
<protein>
    <submittedName>
        <fullName evidence="1">Uncharacterized protein</fullName>
    </submittedName>
</protein>
<dbReference type="Proteomes" id="UP000245626">
    <property type="component" value="Unassembled WGS sequence"/>
</dbReference>
<keyword evidence="2" id="KW-1185">Reference proteome</keyword>